<dbReference type="AlphaFoldDB" id="A0A839EN92"/>
<reference evidence="1 2" key="1">
    <citation type="submission" date="2020-07" db="EMBL/GenBank/DDBJ databases">
        <title>Genomic Encyclopedia of Type Strains, Phase IV (KMG-V): Genome sequencing to study the core and pangenomes of soil and plant-associated prokaryotes.</title>
        <authorList>
            <person name="Whitman W."/>
        </authorList>
    </citation>
    <scope>NUCLEOTIDE SEQUENCE [LARGE SCALE GENOMIC DNA]</scope>
    <source>
        <strain evidence="1 2">AN3</strain>
    </source>
</reference>
<evidence type="ECO:0000313" key="2">
    <source>
        <dbReference type="Proteomes" id="UP000549052"/>
    </source>
</evidence>
<dbReference type="Proteomes" id="UP000549052">
    <property type="component" value="Unassembled WGS sequence"/>
</dbReference>
<proteinExistence type="predicted"/>
<protein>
    <submittedName>
        <fullName evidence="1">Putative tellurite resistance protein B-like protein</fullName>
    </submittedName>
</protein>
<keyword evidence="2" id="KW-1185">Reference proteome</keyword>
<evidence type="ECO:0000313" key="1">
    <source>
        <dbReference type="EMBL" id="MBA8881551.1"/>
    </source>
</evidence>
<name>A0A839EN92_9HYPH</name>
<dbReference type="EMBL" id="JACGXN010000015">
    <property type="protein sequence ID" value="MBA8881551.1"/>
    <property type="molecule type" value="Genomic_DNA"/>
</dbReference>
<comment type="caution">
    <text evidence="1">The sequence shown here is derived from an EMBL/GenBank/DDBJ whole genome shotgun (WGS) entry which is preliminary data.</text>
</comment>
<gene>
    <name evidence="1" type="ORF">FHW16_005292</name>
</gene>
<dbReference type="RefSeq" id="WP_182552117.1">
    <property type="nucleotide sequence ID" value="NZ_JACGXN010000015.1"/>
</dbReference>
<organism evidence="1 2">
    <name type="scientific">Phyllobacterium myrsinacearum</name>
    <dbReference type="NCBI Taxonomy" id="28101"/>
    <lineage>
        <taxon>Bacteria</taxon>
        <taxon>Pseudomonadati</taxon>
        <taxon>Pseudomonadota</taxon>
        <taxon>Alphaproteobacteria</taxon>
        <taxon>Hyphomicrobiales</taxon>
        <taxon>Phyllobacteriaceae</taxon>
        <taxon>Phyllobacterium</taxon>
    </lineage>
</organism>
<accession>A0A839EN92</accession>
<sequence>MHIIVAILSGIASLFYLIFRLQSAARSVRELDKDTHHLRNKGKRVFEGFIGSRHGRIRDPRLAATVLMIQLVRTGAPLTNDERLKIIALVRGPMQINDPDRMFRKAWRYTTRRGSFPSIARDMMPMLRARLSVDERFQLIGMLRQAAAAYSEESELQAEMIAGLQRQLMQAG</sequence>